<dbReference type="AlphaFoldDB" id="A0AAV2CE06"/>
<dbReference type="InterPro" id="IPR002902">
    <property type="entry name" value="GNK2"/>
</dbReference>
<dbReference type="PROSITE" id="PS51473">
    <property type="entry name" value="GNK2"/>
    <property type="match status" value="1"/>
</dbReference>
<evidence type="ECO:0000313" key="6">
    <source>
        <dbReference type="Proteomes" id="UP001497516"/>
    </source>
</evidence>
<evidence type="ECO:0000259" key="4">
    <source>
        <dbReference type="PROSITE" id="PS51473"/>
    </source>
</evidence>
<evidence type="ECO:0000256" key="3">
    <source>
        <dbReference type="SAM" id="SignalP"/>
    </source>
</evidence>
<organism evidence="5 6">
    <name type="scientific">Linum trigynum</name>
    <dbReference type="NCBI Taxonomy" id="586398"/>
    <lineage>
        <taxon>Eukaryota</taxon>
        <taxon>Viridiplantae</taxon>
        <taxon>Streptophyta</taxon>
        <taxon>Embryophyta</taxon>
        <taxon>Tracheophyta</taxon>
        <taxon>Spermatophyta</taxon>
        <taxon>Magnoliopsida</taxon>
        <taxon>eudicotyledons</taxon>
        <taxon>Gunneridae</taxon>
        <taxon>Pentapetalae</taxon>
        <taxon>rosids</taxon>
        <taxon>fabids</taxon>
        <taxon>Malpighiales</taxon>
        <taxon>Linaceae</taxon>
        <taxon>Linum</taxon>
    </lineage>
</organism>
<keyword evidence="1 3" id="KW-0732">Signal</keyword>
<gene>
    <name evidence="5" type="ORF">LTRI10_LOCUS2538</name>
</gene>
<sequence length="143" mass="14907">MAGFVFPKPLLVAATVVLVIVPGYLGDGSGAPPGSTADYCGLNEAADQANFPGYVDFVLEDVVKNTQEQYADATTGETTYSSTSPVGGGRGAATGKATCYSGVTGNSCGKCLSEAVQYVSPCAHYTTGSAYYDQRCFLHYWQL</sequence>
<dbReference type="Pfam" id="PF01657">
    <property type="entry name" value="Stress-antifung"/>
    <property type="match status" value="1"/>
</dbReference>
<accession>A0AAV2CE06</accession>
<dbReference type="InterPro" id="IPR038408">
    <property type="entry name" value="GNK2_sf"/>
</dbReference>
<keyword evidence="2" id="KW-0677">Repeat</keyword>
<evidence type="ECO:0000313" key="5">
    <source>
        <dbReference type="EMBL" id="CAL1354744.1"/>
    </source>
</evidence>
<evidence type="ECO:0000256" key="1">
    <source>
        <dbReference type="ARBA" id="ARBA00022729"/>
    </source>
</evidence>
<feature type="domain" description="Gnk2-homologous" evidence="4">
    <location>
        <begin position="33"/>
        <end position="143"/>
    </location>
</feature>
<keyword evidence="6" id="KW-1185">Reference proteome</keyword>
<dbReference type="EMBL" id="OZ034813">
    <property type="protein sequence ID" value="CAL1354744.1"/>
    <property type="molecule type" value="Genomic_DNA"/>
</dbReference>
<name>A0AAV2CE06_9ROSI</name>
<dbReference type="Gene3D" id="3.30.430.20">
    <property type="entry name" value="Gnk2 domain, C-X8-C-X2-C motif"/>
    <property type="match status" value="1"/>
</dbReference>
<proteinExistence type="predicted"/>
<feature type="chain" id="PRO_5043696328" description="Gnk2-homologous domain-containing protein" evidence="3">
    <location>
        <begin position="27"/>
        <end position="143"/>
    </location>
</feature>
<dbReference type="Proteomes" id="UP001497516">
    <property type="component" value="Chromosome 1"/>
</dbReference>
<feature type="signal peptide" evidence="3">
    <location>
        <begin position="1"/>
        <end position="26"/>
    </location>
</feature>
<reference evidence="5 6" key="1">
    <citation type="submission" date="2024-04" db="EMBL/GenBank/DDBJ databases">
        <authorList>
            <person name="Fracassetti M."/>
        </authorList>
    </citation>
    <scope>NUCLEOTIDE SEQUENCE [LARGE SCALE GENOMIC DNA]</scope>
</reference>
<evidence type="ECO:0000256" key="2">
    <source>
        <dbReference type="ARBA" id="ARBA00022737"/>
    </source>
</evidence>
<protein>
    <recommendedName>
        <fullName evidence="4">Gnk2-homologous domain-containing protein</fullName>
    </recommendedName>
</protein>